<keyword evidence="9" id="KW-0464">Manganese</keyword>
<dbReference type="Pfam" id="PF02955">
    <property type="entry name" value="GSH-S_ATP"/>
    <property type="match status" value="1"/>
</dbReference>
<proteinExistence type="inferred from homology"/>
<dbReference type="Pfam" id="PF02951">
    <property type="entry name" value="GSH-S_N"/>
    <property type="match status" value="1"/>
</dbReference>
<gene>
    <name evidence="10 12" type="primary">gshB</name>
    <name evidence="12" type="ORF">HZU75_08605</name>
</gene>
<keyword evidence="4 10" id="KW-0317">Glutathione biosynthesis</keyword>
<evidence type="ECO:0000313" key="13">
    <source>
        <dbReference type="Proteomes" id="UP000510822"/>
    </source>
</evidence>
<keyword evidence="5" id="KW-0479">Metal-binding</keyword>
<dbReference type="PANTHER" id="PTHR21621">
    <property type="entry name" value="RIBOSOMAL PROTEIN S6 MODIFICATION PROTEIN"/>
    <property type="match status" value="1"/>
</dbReference>
<dbReference type="Gene3D" id="3.30.470.20">
    <property type="entry name" value="ATP-grasp fold, B domain"/>
    <property type="match status" value="1"/>
</dbReference>
<comment type="pathway">
    <text evidence="10">Sulfur metabolism; glutathione biosynthesis; glutathione from L-cysteine and L-glutamate: step 2/2.</text>
</comment>
<keyword evidence="6 10" id="KW-0547">Nucleotide-binding</keyword>
<dbReference type="KEGG" id="cfon:HZU75_08605"/>
<dbReference type="EC" id="6.3.2.3" evidence="10"/>
<comment type="cofactor">
    <cofactor evidence="2">
        <name>Mg(2+)</name>
        <dbReference type="ChEBI" id="CHEBI:18420"/>
    </cofactor>
</comment>
<dbReference type="UniPathway" id="UPA00142">
    <property type="reaction ID" value="UER00210"/>
</dbReference>
<name>A0A7D5ZDC7_9NEIS</name>
<evidence type="ECO:0000256" key="6">
    <source>
        <dbReference type="ARBA" id="ARBA00022741"/>
    </source>
</evidence>
<dbReference type="NCBIfam" id="TIGR01380">
    <property type="entry name" value="glut_syn"/>
    <property type="match status" value="1"/>
</dbReference>
<dbReference type="SUPFAM" id="SSF52440">
    <property type="entry name" value="PreATP-grasp domain"/>
    <property type="match status" value="1"/>
</dbReference>
<evidence type="ECO:0000256" key="7">
    <source>
        <dbReference type="ARBA" id="ARBA00022840"/>
    </source>
</evidence>
<evidence type="ECO:0000256" key="4">
    <source>
        <dbReference type="ARBA" id="ARBA00022684"/>
    </source>
</evidence>
<dbReference type="AlphaFoldDB" id="A0A7D5ZDC7"/>
<evidence type="ECO:0000256" key="3">
    <source>
        <dbReference type="ARBA" id="ARBA00022598"/>
    </source>
</evidence>
<dbReference type="GO" id="GO:0005524">
    <property type="term" value="F:ATP binding"/>
    <property type="evidence" value="ECO:0007669"/>
    <property type="project" value="UniProtKB-UniRule"/>
</dbReference>
<comment type="similarity">
    <text evidence="10">Belongs to the prokaryotic GSH synthase family.</text>
</comment>
<dbReference type="InterPro" id="IPR006284">
    <property type="entry name" value="Glut_synth_pro"/>
</dbReference>
<reference evidence="12 13" key="1">
    <citation type="journal article" date="2016" name="Int. J. Syst. Evol. Microbiol.">
        <title>Chitinibacter fontanus sp. nov., isolated from a spring.</title>
        <authorList>
            <person name="Sheu S.Y."/>
            <person name="Li Y.S."/>
            <person name="Young C.C."/>
            <person name="Chen W.M."/>
        </authorList>
    </citation>
    <scope>NUCLEOTIDE SEQUENCE [LARGE SCALE GENOMIC DNA]</scope>
    <source>
        <strain evidence="12 13">STM-7</strain>
    </source>
</reference>
<evidence type="ECO:0000256" key="2">
    <source>
        <dbReference type="ARBA" id="ARBA00001946"/>
    </source>
</evidence>
<dbReference type="GO" id="GO:0005737">
    <property type="term" value="C:cytoplasm"/>
    <property type="evidence" value="ECO:0007669"/>
    <property type="project" value="TreeGrafter"/>
</dbReference>
<dbReference type="PROSITE" id="PS50975">
    <property type="entry name" value="ATP_GRASP"/>
    <property type="match status" value="1"/>
</dbReference>
<dbReference type="InterPro" id="IPR016185">
    <property type="entry name" value="PreATP-grasp_dom_sf"/>
</dbReference>
<dbReference type="SUPFAM" id="SSF56059">
    <property type="entry name" value="Glutathione synthetase ATP-binding domain-like"/>
    <property type="match status" value="1"/>
</dbReference>
<dbReference type="InterPro" id="IPR004218">
    <property type="entry name" value="GSHS_ATP-bd"/>
</dbReference>
<comment type="cofactor">
    <cofactor evidence="1">
        <name>Mn(2+)</name>
        <dbReference type="ChEBI" id="CHEBI:29035"/>
    </cofactor>
</comment>
<keyword evidence="3 10" id="KW-0436">Ligase</keyword>
<dbReference type="FunFam" id="3.30.1490.20:FF:000009">
    <property type="entry name" value="Glutathione synthetase"/>
    <property type="match status" value="1"/>
</dbReference>
<dbReference type="Proteomes" id="UP000510822">
    <property type="component" value="Chromosome"/>
</dbReference>
<dbReference type="GO" id="GO:0004363">
    <property type="term" value="F:glutathione synthase activity"/>
    <property type="evidence" value="ECO:0007669"/>
    <property type="project" value="UniProtKB-UniRule"/>
</dbReference>
<dbReference type="InterPro" id="IPR013815">
    <property type="entry name" value="ATP_grasp_subdomain_1"/>
</dbReference>
<dbReference type="Gene3D" id="3.40.50.20">
    <property type="match status" value="1"/>
</dbReference>
<sequence length="315" mass="34473">MHILFVADPLDSFKIYKDSTYAMMREANARGHQVWVCLAGDLRLKDGVVEATAQQIGFTDSQVNHDWYHVQQARTIALRDIDAVVMRKDPPFDQQYLYATQLFSLAEAQGAKVFNRGQALRDFNEKLAIFQFAQYIAPTMVSQNMADIRAFVSEHGDVIVKPLDGMGGAGIFRITNTDANLGSILEMLSHNGERLVMAQKYLPAIKDGDKRVLLIDGVPVDWCLARIPQNGETRGNLAAGGAGVARPLSARDREIAEALGPQLAAQGLLLVGLDIIGENLTEVNVTSPTCFQEITAQSGINVAALFIDALERKCA</sequence>
<evidence type="ECO:0000256" key="9">
    <source>
        <dbReference type="ARBA" id="ARBA00023211"/>
    </source>
</evidence>
<comment type="catalytic activity">
    <reaction evidence="10">
        <text>gamma-L-glutamyl-L-cysteine + glycine + ATP = glutathione + ADP + phosphate + H(+)</text>
        <dbReference type="Rhea" id="RHEA:13557"/>
        <dbReference type="ChEBI" id="CHEBI:15378"/>
        <dbReference type="ChEBI" id="CHEBI:30616"/>
        <dbReference type="ChEBI" id="CHEBI:43474"/>
        <dbReference type="ChEBI" id="CHEBI:57305"/>
        <dbReference type="ChEBI" id="CHEBI:57925"/>
        <dbReference type="ChEBI" id="CHEBI:58173"/>
        <dbReference type="ChEBI" id="CHEBI:456216"/>
        <dbReference type="EC" id="6.3.2.3"/>
    </reaction>
</comment>
<organism evidence="12 13">
    <name type="scientific">Chitinibacter fontanus</name>
    <dbReference type="NCBI Taxonomy" id="1737446"/>
    <lineage>
        <taxon>Bacteria</taxon>
        <taxon>Pseudomonadati</taxon>
        <taxon>Pseudomonadota</taxon>
        <taxon>Betaproteobacteria</taxon>
        <taxon>Neisseriales</taxon>
        <taxon>Chitinibacteraceae</taxon>
        <taxon>Chitinibacter</taxon>
    </lineage>
</organism>
<dbReference type="NCBIfam" id="NF003573">
    <property type="entry name" value="PRK05246.1"/>
    <property type="match status" value="1"/>
</dbReference>
<dbReference type="GO" id="GO:0046872">
    <property type="term" value="F:metal ion binding"/>
    <property type="evidence" value="ECO:0007669"/>
    <property type="project" value="UniProtKB-KW"/>
</dbReference>
<evidence type="ECO:0000313" key="12">
    <source>
        <dbReference type="EMBL" id="QLI81586.1"/>
    </source>
</evidence>
<evidence type="ECO:0000256" key="1">
    <source>
        <dbReference type="ARBA" id="ARBA00001936"/>
    </source>
</evidence>
<protein>
    <recommendedName>
        <fullName evidence="10">Glutathione synthetase</fullName>
        <ecNumber evidence="10">6.3.2.3</ecNumber>
    </recommendedName>
    <alternativeName>
        <fullName evidence="10">GSH synthetase</fullName>
        <shortName evidence="10">GSH-S</shortName>
        <shortName evidence="10">GSHase</shortName>
    </alternativeName>
    <alternativeName>
        <fullName evidence="10">Glutathione synthase</fullName>
    </alternativeName>
</protein>
<dbReference type="EMBL" id="CP058952">
    <property type="protein sequence ID" value="QLI81586.1"/>
    <property type="molecule type" value="Genomic_DNA"/>
</dbReference>
<keyword evidence="8" id="KW-0460">Magnesium</keyword>
<dbReference type="InterPro" id="IPR004215">
    <property type="entry name" value="GSHS_N"/>
</dbReference>
<accession>A0A7D5ZDC7</accession>
<dbReference type="InterPro" id="IPR011761">
    <property type="entry name" value="ATP-grasp"/>
</dbReference>
<dbReference type="Gene3D" id="3.30.1490.20">
    <property type="entry name" value="ATP-grasp fold, A domain"/>
    <property type="match status" value="1"/>
</dbReference>
<evidence type="ECO:0000256" key="8">
    <source>
        <dbReference type="ARBA" id="ARBA00022842"/>
    </source>
</evidence>
<dbReference type="PANTHER" id="PTHR21621:SF4">
    <property type="entry name" value="GLUTATHIONE SYNTHETASE"/>
    <property type="match status" value="1"/>
</dbReference>
<evidence type="ECO:0000256" key="5">
    <source>
        <dbReference type="ARBA" id="ARBA00022723"/>
    </source>
</evidence>
<keyword evidence="7 10" id="KW-0067">ATP-binding</keyword>
<evidence type="ECO:0000256" key="10">
    <source>
        <dbReference type="HAMAP-Rule" id="MF_00162"/>
    </source>
</evidence>
<dbReference type="HAMAP" id="MF_00162">
    <property type="entry name" value="GSH_S"/>
    <property type="match status" value="1"/>
</dbReference>
<feature type="domain" description="ATP-grasp" evidence="11">
    <location>
        <begin position="126"/>
        <end position="311"/>
    </location>
</feature>
<evidence type="ECO:0000259" key="11">
    <source>
        <dbReference type="PROSITE" id="PS50975"/>
    </source>
</evidence>
<keyword evidence="13" id="KW-1185">Reference proteome</keyword>
<dbReference type="RefSeq" id="WP_180305697.1">
    <property type="nucleotide sequence ID" value="NZ_CP058952.1"/>
</dbReference>